<protein>
    <recommendedName>
        <fullName evidence="3">DUF2188 domain-containing protein</fullName>
    </recommendedName>
</protein>
<organism evidence="1 2">
    <name type="scientific">Nocardia callitridis</name>
    <dbReference type="NCBI Taxonomy" id="648753"/>
    <lineage>
        <taxon>Bacteria</taxon>
        <taxon>Bacillati</taxon>
        <taxon>Actinomycetota</taxon>
        <taxon>Actinomycetes</taxon>
        <taxon>Mycobacteriales</taxon>
        <taxon>Nocardiaceae</taxon>
        <taxon>Nocardia</taxon>
    </lineage>
</organism>
<evidence type="ECO:0000313" key="1">
    <source>
        <dbReference type="EMBL" id="GAA5049422.1"/>
    </source>
</evidence>
<name>A0ABP9K1K1_9NOCA</name>
<keyword evidence="2" id="KW-1185">Reference proteome</keyword>
<sequence>MIMSNAVRDDVLATKEYVEDGVPVWVVIGRPEPHPTGAGWRCGVRVERGDVRFEQSQVVAPSEKEVLRLALELVTTRLGMTETQFFDDVDTETTHR</sequence>
<evidence type="ECO:0008006" key="3">
    <source>
        <dbReference type="Google" id="ProtNLM"/>
    </source>
</evidence>
<accession>A0ABP9K1K1</accession>
<reference evidence="2" key="1">
    <citation type="journal article" date="2019" name="Int. J. Syst. Evol. Microbiol.">
        <title>The Global Catalogue of Microorganisms (GCM) 10K type strain sequencing project: providing services to taxonomists for standard genome sequencing and annotation.</title>
        <authorList>
            <consortium name="The Broad Institute Genomics Platform"/>
            <consortium name="The Broad Institute Genome Sequencing Center for Infectious Disease"/>
            <person name="Wu L."/>
            <person name="Ma J."/>
        </authorList>
    </citation>
    <scope>NUCLEOTIDE SEQUENCE [LARGE SCALE GENOMIC DNA]</scope>
    <source>
        <strain evidence="2">JCM 18298</strain>
    </source>
</reference>
<gene>
    <name evidence="1" type="ORF">GCM10023318_18290</name>
</gene>
<comment type="caution">
    <text evidence="1">The sequence shown here is derived from an EMBL/GenBank/DDBJ whole genome shotgun (WGS) entry which is preliminary data.</text>
</comment>
<proteinExistence type="predicted"/>
<dbReference type="EMBL" id="BAABJM010000002">
    <property type="protein sequence ID" value="GAA5049422.1"/>
    <property type="molecule type" value="Genomic_DNA"/>
</dbReference>
<dbReference type="RefSeq" id="WP_345494792.1">
    <property type="nucleotide sequence ID" value="NZ_BAABJM010000002.1"/>
</dbReference>
<dbReference type="Proteomes" id="UP001500603">
    <property type="component" value="Unassembled WGS sequence"/>
</dbReference>
<evidence type="ECO:0000313" key="2">
    <source>
        <dbReference type="Proteomes" id="UP001500603"/>
    </source>
</evidence>